<dbReference type="FunFam" id="2.30.30.1020:FF:000002">
    <property type="entry name" value="CCR4-NOT transcription complex subunit 3"/>
    <property type="match status" value="1"/>
</dbReference>
<dbReference type="FunCoup" id="A0A672HT33">
    <property type="interactions" value="1292"/>
</dbReference>
<evidence type="ECO:0000256" key="8">
    <source>
        <dbReference type="ARBA" id="ARBA00022845"/>
    </source>
</evidence>
<dbReference type="Pfam" id="PF04153">
    <property type="entry name" value="NOT2_3_5_C"/>
    <property type="match status" value="1"/>
</dbReference>
<keyword evidence="12" id="KW-0539">Nucleus</keyword>
<dbReference type="GO" id="GO:0005634">
    <property type="term" value="C:nucleus"/>
    <property type="evidence" value="ECO:0007669"/>
    <property type="project" value="UniProtKB-SubCell"/>
</dbReference>
<dbReference type="PANTHER" id="PTHR23326">
    <property type="entry name" value="CCR4 NOT-RELATED"/>
    <property type="match status" value="1"/>
</dbReference>
<name>A0A672HT33_SALFA</name>
<dbReference type="InterPro" id="IPR007207">
    <property type="entry name" value="Not_N"/>
</dbReference>
<feature type="domain" description="CCR4-Not complex component Not N-terminal" evidence="17">
    <location>
        <begin position="4"/>
        <end position="232"/>
    </location>
</feature>
<dbReference type="InterPro" id="IPR012270">
    <property type="entry name" value="CCR4-NOT_su3/5"/>
</dbReference>
<dbReference type="GO" id="GO:2000036">
    <property type="term" value="P:regulation of stem cell population maintenance"/>
    <property type="evidence" value="ECO:0007669"/>
    <property type="project" value="UniProtKB-ARBA"/>
</dbReference>
<evidence type="ECO:0000256" key="11">
    <source>
        <dbReference type="ARBA" id="ARBA00023163"/>
    </source>
</evidence>
<dbReference type="GO" id="GO:0006355">
    <property type="term" value="P:regulation of DNA-templated transcription"/>
    <property type="evidence" value="ECO:0007669"/>
    <property type="project" value="InterPro"/>
</dbReference>
<dbReference type="GO" id="GO:0030015">
    <property type="term" value="C:CCR4-NOT core complex"/>
    <property type="evidence" value="ECO:0007669"/>
    <property type="project" value="InterPro"/>
</dbReference>
<keyword evidence="8" id="KW-0810">Translation regulation</keyword>
<evidence type="ECO:0000259" key="17">
    <source>
        <dbReference type="Pfam" id="PF04065"/>
    </source>
</evidence>
<evidence type="ECO:0000256" key="14">
    <source>
        <dbReference type="ARBA" id="ARBA00083548"/>
    </source>
</evidence>
<keyword evidence="6" id="KW-0678">Repressor</keyword>
<feature type="region of interest" description="Disordered" evidence="16">
    <location>
        <begin position="241"/>
        <end position="325"/>
    </location>
</feature>
<evidence type="ECO:0000256" key="12">
    <source>
        <dbReference type="ARBA" id="ARBA00023242"/>
    </source>
</evidence>
<feature type="region of interest" description="Disordered" evidence="16">
    <location>
        <begin position="557"/>
        <end position="576"/>
    </location>
</feature>
<comment type="subcellular location">
    <subcellularLocation>
        <location evidence="2">Cytoplasm</location>
        <location evidence="2">P-body</location>
    </subcellularLocation>
    <subcellularLocation>
        <location evidence="1">Nucleus</location>
    </subcellularLocation>
</comment>
<dbReference type="InParanoid" id="A0A672HT33"/>
<sequence length="910" mass="97520">MADKRKLQGEIDRCLKKVAEGVEQFEDIWQKLHNAANANQKEKYEADLKKEIKKLQRLRDQIKTWVASNEIKDKRQLIENRKLIETQMERFKVVERETKTKAYSKEGLGLAQKVDPAQREKEETGQWLTNTIDTLNMQVDQFESEVESLSVQTRKKKGDKEKQDRIDELKRLIERHRFHIRMLETILRMLDNDSVPVDAIQKIKDDVEYYIDSSQDPDFEENEFLYDDLDLEDIPAALVATSPSGQGNVEDEMYLHSSSTPTSTTSSSPIPPSPATCTAENSEDDKKRGRSTDSEVSQSPVKNGTPSLLSSFSSSTTSGSSSSSSLVSMASVVGGIPAVPTSSSLIGSFSSAVQQHQHQPAQQQQQQQQQQTSQPPNQSQQQTPQTKPSVPTNNTPSPPTNPLLPASSAPSLPTPSTPTSSAPNSQPQPISGPSPAASLGLGLGLGLSKGGMTGTSSANQMPGLGLGGHPTALNTMAGLISGSTPAPYAQAAASGGLGLSSTTQSSISVESSASIPTSGSSGVTTNGAGSGLGLLGSSPAHNSLSGSILGLVPGQSVAPGTPQVPPSSVSTTAGVVGMMGGNGGGVGVVGGVNAAPARPPSGLKQNGSTSYSAVVAESSTESALSTPSQSQSSQPSSLSSSTSQPMDNGPSLISSITLPPSSPSPSFSDSTPGGGSLLNGPHSYTQASEVLKAPEPLSSLKAMAERAALGSGLDGEIPNLHLTDRDIFSSSSAAPGTPAAPQPSVSEVSIPPSLGVCPLGPTPLPKDQLYQQAMQESAWTHMPHPSDSERIRQYLMRNPCPTLPFHHQIPPHHSDSIEFYQRLSTETLFFIFYYLEGTKAQYLSAKALKKQSWRFHTKYMMWFQRHEEPKTITDEFEQGTYIYFDYEKWGQRKKEGFTFEYRYLEDRDLQ</sequence>
<organism evidence="19 20">
    <name type="scientific">Salarias fasciatus</name>
    <name type="common">Jewelled blenny</name>
    <name type="synonym">Blennius fasciatus</name>
    <dbReference type="NCBI Taxonomy" id="181472"/>
    <lineage>
        <taxon>Eukaryota</taxon>
        <taxon>Metazoa</taxon>
        <taxon>Chordata</taxon>
        <taxon>Craniata</taxon>
        <taxon>Vertebrata</taxon>
        <taxon>Euteleostomi</taxon>
        <taxon>Actinopterygii</taxon>
        <taxon>Neopterygii</taxon>
        <taxon>Teleostei</taxon>
        <taxon>Neoteleostei</taxon>
        <taxon>Acanthomorphata</taxon>
        <taxon>Ovalentaria</taxon>
        <taxon>Blenniimorphae</taxon>
        <taxon>Blenniiformes</taxon>
        <taxon>Blennioidei</taxon>
        <taxon>Blenniidae</taxon>
        <taxon>Salariinae</taxon>
        <taxon>Salarias</taxon>
    </lineage>
</organism>
<evidence type="ECO:0000256" key="6">
    <source>
        <dbReference type="ARBA" id="ARBA00022491"/>
    </source>
</evidence>
<evidence type="ECO:0000259" key="18">
    <source>
        <dbReference type="Pfam" id="PF04153"/>
    </source>
</evidence>
<dbReference type="OMA" id="YKPQTPY"/>
<evidence type="ECO:0000256" key="3">
    <source>
        <dbReference type="ARBA" id="ARBA00007682"/>
    </source>
</evidence>
<keyword evidence="10" id="KW-0943">RNA-mediated gene silencing</keyword>
<evidence type="ECO:0000256" key="13">
    <source>
        <dbReference type="ARBA" id="ARBA00071433"/>
    </source>
</evidence>
<feature type="compositionally biased region" description="Low complexity" evidence="16">
    <location>
        <begin position="729"/>
        <end position="744"/>
    </location>
</feature>
<keyword evidence="7" id="KW-0597">Phosphoprotein</keyword>
<dbReference type="GO" id="GO:0005829">
    <property type="term" value="C:cytosol"/>
    <property type="evidence" value="ECO:0007669"/>
    <property type="project" value="UniProtKB-ARBA"/>
</dbReference>
<feature type="compositionally biased region" description="Low complexity" evidence="16">
    <location>
        <begin position="354"/>
        <end position="395"/>
    </location>
</feature>
<evidence type="ECO:0000256" key="15">
    <source>
        <dbReference type="ARBA" id="ARBA00093549"/>
    </source>
</evidence>
<evidence type="ECO:0000256" key="5">
    <source>
        <dbReference type="ARBA" id="ARBA00022490"/>
    </source>
</evidence>
<dbReference type="Gene3D" id="2.30.30.1020">
    <property type="entry name" value="CCR4-NOT complex subunit 2/3/5, C-terminal domain"/>
    <property type="match status" value="1"/>
</dbReference>
<dbReference type="AlphaFoldDB" id="A0A672HT33"/>
<dbReference type="Pfam" id="PF04065">
    <property type="entry name" value="Not3"/>
    <property type="match status" value="1"/>
</dbReference>
<evidence type="ECO:0000256" key="4">
    <source>
        <dbReference type="ARBA" id="ARBA00022473"/>
    </source>
</evidence>
<feature type="region of interest" description="Disordered" evidence="16">
    <location>
        <begin position="350"/>
        <end position="442"/>
    </location>
</feature>
<dbReference type="PIRSF" id="PIRSF005290">
    <property type="entry name" value="NOT_su_3_5"/>
    <property type="match status" value="1"/>
</dbReference>
<keyword evidence="9" id="KW-0805">Transcription regulation</keyword>
<dbReference type="GO" id="GO:0000932">
    <property type="term" value="C:P-body"/>
    <property type="evidence" value="ECO:0007669"/>
    <property type="project" value="UniProtKB-SubCell"/>
</dbReference>
<evidence type="ECO:0000313" key="20">
    <source>
        <dbReference type="Proteomes" id="UP000472267"/>
    </source>
</evidence>
<feature type="compositionally biased region" description="Low complexity" evidence="16">
    <location>
        <begin position="304"/>
        <end position="325"/>
    </location>
</feature>
<dbReference type="Proteomes" id="UP000472267">
    <property type="component" value="Chromosome 11"/>
</dbReference>
<dbReference type="InterPro" id="IPR038635">
    <property type="entry name" value="CCR4-NOT_su2/3/5_C_sf"/>
</dbReference>
<evidence type="ECO:0000256" key="9">
    <source>
        <dbReference type="ARBA" id="ARBA00023015"/>
    </source>
</evidence>
<keyword evidence="20" id="KW-1185">Reference proteome</keyword>
<feature type="compositionally biased region" description="Low complexity" evidence="16">
    <location>
        <begin position="257"/>
        <end position="268"/>
    </location>
</feature>
<keyword evidence="11" id="KW-0804">Transcription</keyword>
<evidence type="ECO:0000256" key="7">
    <source>
        <dbReference type="ARBA" id="ARBA00022553"/>
    </source>
</evidence>
<dbReference type="GO" id="GO:0031047">
    <property type="term" value="P:regulatory ncRNA-mediated gene silencing"/>
    <property type="evidence" value="ECO:0007669"/>
    <property type="project" value="UniProtKB-KW"/>
</dbReference>
<evidence type="ECO:0000313" key="19">
    <source>
        <dbReference type="Ensembl" id="ENSSFAP00005032085.1"/>
    </source>
</evidence>
<gene>
    <name evidence="19" type="primary">cnot3a</name>
</gene>
<evidence type="ECO:0000256" key="1">
    <source>
        <dbReference type="ARBA" id="ARBA00004123"/>
    </source>
</evidence>
<feature type="domain" description="NOT2/NOT3/NOT5 C-terminal" evidence="18">
    <location>
        <begin position="779"/>
        <end position="904"/>
    </location>
</feature>
<comment type="subunit">
    <text evidence="15">Component of the CCR4-NOT complex; distinct complexes seem to exist that differ in the participation of probably mutually exclusive catalytic subunits. In the complex interacts directly with CNOT2. Interacts with TIP120B and NANOS2. Interacts with EBF1. Interacts in an RNA-independent manner with BICC1 (via KH domains).</text>
</comment>
<feature type="compositionally biased region" description="Low complexity" evidence="16">
    <location>
        <begin position="608"/>
        <end position="671"/>
    </location>
</feature>
<comment type="similarity">
    <text evidence="3">Belongs to the CNOT2/3/5 family.</text>
</comment>
<keyword evidence="4" id="KW-0217">Developmental protein</keyword>
<feature type="compositionally biased region" description="Low complexity" evidence="16">
    <location>
        <begin position="417"/>
        <end position="440"/>
    </location>
</feature>
<dbReference type="InterPro" id="IPR007282">
    <property type="entry name" value="NOT2/3/5_C"/>
</dbReference>
<reference evidence="19" key="1">
    <citation type="submission" date="2019-06" db="EMBL/GenBank/DDBJ databases">
        <authorList>
            <consortium name="Wellcome Sanger Institute Data Sharing"/>
        </authorList>
    </citation>
    <scope>NUCLEOTIDE SEQUENCE [LARGE SCALE GENOMIC DNA]</scope>
</reference>
<evidence type="ECO:0000256" key="10">
    <source>
        <dbReference type="ARBA" id="ARBA00023158"/>
    </source>
</evidence>
<reference evidence="19" key="2">
    <citation type="submission" date="2025-08" db="UniProtKB">
        <authorList>
            <consortium name="Ensembl"/>
        </authorList>
    </citation>
    <scope>IDENTIFICATION</scope>
</reference>
<evidence type="ECO:0000256" key="2">
    <source>
        <dbReference type="ARBA" id="ARBA00004201"/>
    </source>
</evidence>
<proteinExistence type="inferred from homology"/>
<dbReference type="Ensembl" id="ENSSFAT00005033229.1">
    <property type="protein sequence ID" value="ENSSFAP00005032085.1"/>
    <property type="gene ID" value="ENSSFAG00005016258.1"/>
</dbReference>
<accession>A0A672HT33</accession>
<protein>
    <recommendedName>
        <fullName evidence="13">CCR4-NOT transcription complex subunit 3</fullName>
    </recommendedName>
    <alternativeName>
        <fullName evidence="14">CCR4-associated factor 3</fullName>
    </alternativeName>
</protein>
<feature type="region of interest" description="Disordered" evidence="16">
    <location>
        <begin position="598"/>
        <end position="682"/>
    </location>
</feature>
<dbReference type="InterPro" id="IPR040168">
    <property type="entry name" value="Not2/3/5"/>
</dbReference>
<feature type="compositionally biased region" description="Basic and acidic residues" evidence="16">
    <location>
        <begin position="284"/>
        <end position="293"/>
    </location>
</feature>
<dbReference type="GO" id="GO:0006417">
    <property type="term" value="P:regulation of translation"/>
    <property type="evidence" value="ECO:0007669"/>
    <property type="project" value="UniProtKB-KW"/>
</dbReference>
<reference evidence="19" key="3">
    <citation type="submission" date="2025-09" db="UniProtKB">
        <authorList>
            <consortium name="Ensembl"/>
        </authorList>
    </citation>
    <scope>IDENTIFICATION</scope>
</reference>
<feature type="region of interest" description="Disordered" evidence="16">
    <location>
        <begin position="728"/>
        <end position="747"/>
    </location>
</feature>
<keyword evidence="5" id="KW-0963">Cytoplasm</keyword>
<evidence type="ECO:0000256" key="16">
    <source>
        <dbReference type="SAM" id="MobiDB-lite"/>
    </source>
</evidence>